<accession>A0A2G8SHE8</accession>
<dbReference type="SUPFAM" id="SSF81383">
    <property type="entry name" value="F-box domain"/>
    <property type="match status" value="1"/>
</dbReference>
<protein>
    <recommendedName>
        <fullName evidence="1">F-box domain-containing protein</fullName>
    </recommendedName>
</protein>
<dbReference type="OrthoDB" id="2751071at2759"/>
<comment type="caution">
    <text evidence="2">The sequence shown here is derived from an EMBL/GenBank/DDBJ whole genome shotgun (WGS) entry which is preliminary data.</text>
</comment>
<dbReference type="Gene3D" id="1.20.1280.50">
    <property type="match status" value="1"/>
</dbReference>
<dbReference type="InterPro" id="IPR001810">
    <property type="entry name" value="F-box_dom"/>
</dbReference>
<organism evidence="2 3">
    <name type="scientific">Ganoderma sinense ZZ0214-1</name>
    <dbReference type="NCBI Taxonomy" id="1077348"/>
    <lineage>
        <taxon>Eukaryota</taxon>
        <taxon>Fungi</taxon>
        <taxon>Dikarya</taxon>
        <taxon>Basidiomycota</taxon>
        <taxon>Agaricomycotina</taxon>
        <taxon>Agaricomycetes</taxon>
        <taxon>Polyporales</taxon>
        <taxon>Polyporaceae</taxon>
        <taxon>Ganoderma</taxon>
    </lineage>
</organism>
<name>A0A2G8SHE8_9APHY</name>
<gene>
    <name evidence="2" type="ORF">GSI_04639</name>
</gene>
<dbReference type="InterPro" id="IPR036047">
    <property type="entry name" value="F-box-like_dom_sf"/>
</dbReference>
<dbReference type="AlphaFoldDB" id="A0A2G8SHE8"/>
<keyword evidence="3" id="KW-1185">Reference proteome</keyword>
<feature type="domain" description="F-box" evidence="1">
    <location>
        <begin position="29"/>
        <end position="71"/>
    </location>
</feature>
<sequence length="537" mass="59446">MVGLPLDDLTLQVERLLVSDDAIPPIHVLPAEILADIFEECWTGRNSLRISHVCRSWRSVLLDTKRFWVDAVKGDMFTPDDCSSGYMGASLERSAPHMLEPSLSRPLLSVFVCLVPHIGRVVSFNVTCVTNEVLFPLWTCLNSGMPCLATLTITLDDSDDCRWIKDAPIEHLFLWPAALPRLTQVSAPVWLFPSLSLPSLQHVALHNPIRCWYVGDHVEGDPFLTALEPCAPNLQTLALVSDAAPRLYGTATSPLALPALRQLRLESMARHCARLLEHVVLPRTVHIHCTPLDHGEGLLATDRVAMVGTHDAVSVHCYAGGEELLRVDTGLHHRSDSARLLILRPDDLVGFFGDRVRVTQLSVVGQMRTDMQGVAWCAFPHLVRAEIRGRKTMYAVKTLASKTHDEGSLGPAAAVCPRLRTLEIDHVLLAQPTDRLRVALRGGGKGEGITVIEADLRKRCIELEHVLSFRSKLGSRLTQLEFGCTEMGWEDRASDRRGILGPSSPDWTSWRPIVAPLEELVDGPVVFTGYRHLLDDA</sequence>
<proteinExistence type="predicted"/>
<evidence type="ECO:0000313" key="3">
    <source>
        <dbReference type="Proteomes" id="UP000230002"/>
    </source>
</evidence>
<evidence type="ECO:0000313" key="2">
    <source>
        <dbReference type="EMBL" id="PIL33189.1"/>
    </source>
</evidence>
<dbReference type="Pfam" id="PF12937">
    <property type="entry name" value="F-box-like"/>
    <property type="match status" value="1"/>
</dbReference>
<reference evidence="2 3" key="1">
    <citation type="journal article" date="2015" name="Sci. Rep.">
        <title>Chromosome-level genome map provides insights into diverse defense mechanisms in the medicinal fungus Ganoderma sinense.</title>
        <authorList>
            <person name="Zhu Y."/>
            <person name="Xu J."/>
            <person name="Sun C."/>
            <person name="Zhou S."/>
            <person name="Xu H."/>
            <person name="Nelson D.R."/>
            <person name="Qian J."/>
            <person name="Song J."/>
            <person name="Luo H."/>
            <person name="Xiang L."/>
            <person name="Li Y."/>
            <person name="Xu Z."/>
            <person name="Ji A."/>
            <person name="Wang L."/>
            <person name="Lu S."/>
            <person name="Hayward A."/>
            <person name="Sun W."/>
            <person name="Li X."/>
            <person name="Schwartz D.C."/>
            <person name="Wang Y."/>
            <person name="Chen S."/>
        </authorList>
    </citation>
    <scope>NUCLEOTIDE SEQUENCE [LARGE SCALE GENOMIC DNA]</scope>
    <source>
        <strain evidence="2 3">ZZ0214-1</strain>
    </source>
</reference>
<evidence type="ECO:0000259" key="1">
    <source>
        <dbReference type="SMART" id="SM00256"/>
    </source>
</evidence>
<dbReference type="Proteomes" id="UP000230002">
    <property type="component" value="Unassembled WGS sequence"/>
</dbReference>
<dbReference type="SMART" id="SM00256">
    <property type="entry name" value="FBOX"/>
    <property type="match status" value="1"/>
</dbReference>
<dbReference type="EMBL" id="AYKW01000008">
    <property type="protein sequence ID" value="PIL33189.1"/>
    <property type="molecule type" value="Genomic_DNA"/>
</dbReference>